<keyword evidence="7 13" id="KW-0658">Purine biosynthesis</keyword>
<dbReference type="GO" id="GO:0004641">
    <property type="term" value="F:phosphoribosylformylglycinamidine cyclo-ligase activity"/>
    <property type="evidence" value="ECO:0007669"/>
    <property type="project" value="UniProtKB-UniRule"/>
</dbReference>
<dbReference type="eggNOG" id="COG0150">
    <property type="taxonomic scope" value="Bacteria"/>
</dbReference>
<evidence type="ECO:0000259" key="14">
    <source>
        <dbReference type="Pfam" id="PF00586"/>
    </source>
</evidence>
<name>B6BVE1_9PROT</name>
<reference evidence="17" key="1">
    <citation type="journal article" date="2012" name="Stand. Genomic Sci.">
        <title>Genome sequence of strain HIMB624, a cultured representative from the OM43 clade of marine Betaproteobacteria.</title>
        <authorList>
            <person name="Huggett M.J."/>
            <person name="Hayakawa D.H."/>
            <person name="Rappe M.S."/>
        </authorList>
    </citation>
    <scope>NUCLEOTIDE SEQUENCE [LARGE SCALE GENOMIC DNA]</scope>
    <source>
        <strain evidence="17">KB13</strain>
    </source>
</reference>
<dbReference type="Pfam" id="PF02769">
    <property type="entry name" value="AIRS_C"/>
    <property type="match status" value="1"/>
</dbReference>
<protein>
    <recommendedName>
        <fullName evidence="4 13">Phosphoribosylformylglycinamidine cyclo-ligase</fullName>
        <ecNumber evidence="3 13">6.3.3.1</ecNumber>
    </recommendedName>
    <alternativeName>
        <fullName evidence="10 13">AIR synthase</fullName>
    </alternativeName>
    <alternativeName>
        <fullName evidence="11 13">AIRS</fullName>
    </alternativeName>
    <alternativeName>
        <fullName evidence="9 13">Phosphoribosyl-aminoimidazole synthetase</fullName>
    </alternativeName>
</protein>
<dbReference type="UniPathway" id="UPA00074">
    <property type="reaction ID" value="UER00129"/>
</dbReference>
<dbReference type="GO" id="GO:0046084">
    <property type="term" value="P:adenine biosynthetic process"/>
    <property type="evidence" value="ECO:0007669"/>
    <property type="project" value="TreeGrafter"/>
</dbReference>
<dbReference type="CDD" id="cd02196">
    <property type="entry name" value="PurM"/>
    <property type="match status" value="1"/>
</dbReference>
<dbReference type="NCBIfam" id="TIGR00878">
    <property type="entry name" value="purM"/>
    <property type="match status" value="1"/>
</dbReference>
<evidence type="ECO:0000313" key="17">
    <source>
        <dbReference type="Proteomes" id="UP000004188"/>
    </source>
</evidence>
<comment type="pathway">
    <text evidence="1 13">Purine metabolism; IMP biosynthesis via de novo pathway; 5-amino-1-(5-phospho-D-ribosyl)imidazole from N(2)-formyl-N(1)-(5-phospho-D-ribosyl)glycinamide: step 2/2.</text>
</comment>
<dbReference type="FunFam" id="3.90.650.10:FF:000001">
    <property type="entry name" value="Phosphoribosylformylglycinamidine cyclo-ligase"/>
    <property type="match status" value="1"/>
</dbReference>
<dbReference type="InterPro" id="IPR004733">
    <property type="entry name" value="PurM_cligase"/>
</dbReference>
<keyword evidence="8 13" id="KW-0067">ATP-binding</keyword>
<dbReference type="GO" id="GO:0004637">
    <property type="term" value="F:phosphoribosylamine-glycine ligase activity"/>
    <property type="evidence" value="ECO:0007669"/>
    <property type="project" value="TreeGrafter"/>
</dbReference>
<gene>
    <name evidence="13 16" type="primary">purM</name>
    <name evidence="16" type="ORF">KB13_1153</name>
</gene>
<keyword evidence="6 13" id="KW-0547">Nucleotide-binding</keyword>
<dbReference type="FunFam" id="3.30.1330.10:FF:000001">
    <property type="entry name" value="Phosphoribosylformylglycinamidine cyclo-ligase"/>
    <property type="match status" value="1"/>
</dbReference>
<keyword evidence="13" id="KW-0963">Cytoplasm</keyword>
<dbReference type="STRING" id="314607.KB13_1153"/>
<sequence>MSEKKTIPNKIDYKSSGVDIDAGESLVERIKPFAKKTSRPELLGSIGGFGSLFEIPTGYKNPVMVSGTDGVGTKLKLAIELGQHNTIGQDLVGMCVNDILVQGAEPLFFLDYYACGKLEVDQAASVIEGIARGCQLSGCSLAGGETAEMPGMYNEGDYDLAGFAVGIVEKNEIIDGRDIKDGDVLLGLKSSGPHSNGYSLIRKIIESHDINIHDQIGEQTIATLLMEPTRLYVKSILNLKKEVKIKAMSHITGGGLTENLPRSYPNSFKAQIDPKSWKMPSIFEWVMEKANLNIEEMYRTFNCGIGFVVIVDSSDVPMAREILEANGEEVTQLGQIEKREPIENLVTYI</sequence>
<accession>B6BVE1</accession>
<evidence type="ECO:0000256" key="3">
    <source>
        <dbReference type="ARBA" id="ARBA00013047"/>
    </source>
</evidence>
<comment type="similarity">
    <text evidence="2 13">Belongs to the AIR synthase family.</text>
</comment>
<evidence type="ECO:0000313" key="16">
    <source>
        <dbReference type="EMBL" id="EDZ65021.1"/>
    </source>
</evidence>
<evidence type="ECO:0000256" key="6">
    <source>
        <dbReference type="ARBA" id="ARBA00022741"/>
    </source>
</evidence>
<comment type="subcellular location">
    <subcellularLocation>
        <location evidence="13">Cytoplasm</location>
    </subcellularLocation>
</comment>
<dbReference type="SUPFAM" id="SSF56042">
    <property type="entry name" value="PurM C-terminal domain-like"/>
    <property type="match status" value="1"/>
</dbReference>
<evidence type="ECO:0000256" key="11">
    <source>
        <dbReference type="ARBA" id="ARBA00033093"/>
    </source>
</evidence>
<dbReference type="EMBL" id="DS995299">
    <property type="protein sequence ID" value="EDZ65021.1"/>
    <property type="molecule type" value="Genomic_DNA"/>
</dbReference>
<evidence type="ECO:0000259" key="15">
    <source>
        <dbReference type="Pfam" id="PF02769"/>
    </source>
</evidence>
<dbReference type="InterPro" id="IPR036676">
    <property type="entry name" value="PurM-like_C_sf"/>
</dbReference>
<dbReference type="Gene3D" id="3.30.1330.10">
    <property type="entry name" value="PurM-like, N-terminal domain"/>
    <property type="match status" value="1"/>
</dbReference>
<dbReference type="InterPro" id="IPR016188">
    <property type="entry name" value="PurM-like_N"/>
</dbReference>
<evidence type="ECO:0000256" key="2">
    <source>
        <dbReference type="ARBA" id="ARBA00010280"/>
    </source>
</evidence>
<dbReference type="GO" id="GO:0006189">
    <property type="term" value="P:'de novo' IMP biosynthetic process"/>
    <property type="evidence" value="ECO:0007669"/>
    <property type="project" value="UniProtKB-UniRule"/>
</dbReference>
<dbReference type="HAMAP" id="MF_00741">
    <property type="entry name" value="AIRS"/>
    <property type="match status" value="1"/>
</dbReference>
<dbReference type="AlphaFoldDB" id="B6BVE1"/>
<evidence type="ECO:0000256" key="10">
    <source>
        <dbReference type="ARBA" id="ARBA00032931"/>
    </source>
</evidence>
<dbReference type="SUPFAM" id="SSF55326">
    <property type="entry name" value="PurM N-terminal domain-like"/>
    <property type="match status" value="1"/>
</dbReference>
<proteinExistence type="inferred from homology"/>
<feature type="domain" description="PurM-like C-terminal" evidence="15">
    <location>
        <begin position="180"/>
        <end position="340"/>
    </location>
</feature>
<dbReference type="InterPro" id="IPR036921">
    <property type="entry name" value="PurM-like_N_sf"/>
</dbReference>
<feature type="domain" description="PurM-like N-terminal" evidence="14">
    <location>
        <begin position="63"/>
        <end position="168"/>
    </location>
</feature>
<dbReference type="HOGENOM" id="CLU_047116_0_0_4"/>
<evidence type="ECO:0000256" key="1">
    <source>
        <dbReference type="ARBA" id="ARBA00004686"/>
    </source>
</evidence>
<evidence type="ECO:0000256" key="9">
    <source>
        <dbReference type="ARBA" id="ARBA00031908"/>
    </source>
</evidence>
<dbReference type="Proteomes" id="UP000004188">
    <property type="component" value="Unassembled WGS sequence"/>
</dbReference>
<dbReference type="PANTHER" id="PTHR10520:SF12">
    <property type="entry name" value="TRIFUNCTIONAL PURINE BIOSYNTHETIC PROTEIN ADENOSINE-3"/>
    <property type="match status" value="1"/>
</dbReference>
<organism evidence="16 17">
    <name type="scientific">beta proteobacterium KB13</name>
    <dbReference type="NCBI Taxonomy" id="314607"/>
    <lineage>
        <taxon>Bacteria</taxon>
        <taxon>Pseudomonadati</taxon>
        <taxon>Pseudomonadota</taxon>
        <taxon>Betaproteobacteria</taxon>
        <taxon>Nitrosomonadales</taxon>
        <taxon>OM43 clade</taxon>
    </lineage>
</organism>
<evidence type="ECO:0000256" key="13">
    <source>
        <dbReference type="HAMAP-Rule" id="MF_00741"/>
    </source>
</evidence>
<evidence type="ECO:0000256" key="5">
    <source>
        <dbReference type="ARBA" id="ARBA00022598"/>
    </source>
</evidence>
<comment type="catalytic activity">
    <reaction evidence="12 13">
        <text>2-formamido-N(1)-(5-O-phospho-beta-D-ribosyl)acetamidine + ATP = 5-amino-1-(5-phospho-beta-D-ribosyl)imidazole + ADP + phosphate + H(+)</text>
        <dbReference type="Rhea" id="RHEA:23032"/>
        <dbReference type="ChEBI" id="CHEBI:15378"/>
        <dbReference type="ChEBI" id="CHEBI:30616"/>
        <dbReference type="ChEBI" id="CHEBI:43474"/>
        <dbReference type="ChEBI" id="CHEBI:137981"/>
        <dbReference type="ChEBI" id="CHEBI:147287"/>
        <dbReference type="ChEBI" id="CHEBI:456216"/>
        <dbReference type="EC" id="6.3.3.1"/>
    </reaction>
</comment>
<evidence type="ECO:0000256" key="12">
    <source>
        <dbReference type="ARBA" id="ARBA00049057"/>
    </source>
</evidence>
<evidence type="ECO:0000256" key="8">
    <source>
        <dbReference type="ARBA" id="ARBA00022840"/>
    </source>
</evidence>
<evidence type="ECO:0000256" key="7">
    <source>
        <dbReference type="ARBA" id="ARBA00022755"/>
    </source>
</evidence>
<dbReference type="GO" id="GO:0005524">
    <property type="term" value="F:ATP binding"/>
    <property type="evidence" value="ECO:0007669"/>
    <property type="project" value="UniProtKB-KW"/>
</dbReference>
<dbReference type="Pfam" id="PF00586">
    <property type="entry name" value="AIRS"/>
    <property type="match status" value="1"/>
</dbReference>
<dbReference type="InterPro" id="IPR010918">
    <property type="entry name" value="PurM-like_C_dom"/>
</dbReference>
<dbReference type="EC" id="6.3.3.1" evidence="3 13"/>
<dbReference type="GO" id="GO:0005829">
    <property type="term" value="C:cytosol"/>
    <property type="evidence" value="ECO:0007669"/>
    <property type="project" value="TreeGrafter"/>
</dbReference>
<keyword evidence="17" id="KW-1185">Reference proteome</keyword>
<dbReference type="Gene3D" id="3.90.650.10">
    <property type="entry name" value="PurM-like C-terminal domain"/>
    <property type="match status" value="1"/>
</dbReference>
<evidence type="ECO:0000256" key="4">
    <source>
        <dbReference type="ARBA" id="ARBA00020367"/>
    </source>
</evidence>
<keyword evidence="5 13" id="KW-0436">Ligase</keyword>
<dbReference type="PANTHER" id="PTHR10520">
    <property type="entry name" value="TRIFUNCTIONAL PURINE BIOSYNTHETIC PROTEIN ADENOSINE-3-RELATED"/>
    <property type="match status" value="1"/>
</dbReference>